<protein>
    <recommendedName>
        <fullName evidence="4">phospholipase A1</fullName>
        <ecNumber evidence="4">3.1.1.32</ecNumber>
    </recommendedName>
</protein>
<organism evidence="11 12">
    <name type="scientific">Trichomalopsis sarcophagae</name>
    <dbReference type="NCBI Taxonomy" id="543379"/>
    <lineage>
        <taxon>Eukaryota</taxon>
        <taxon>Metazoa</taxon>
        <taxon>Ecdysozoa</taxon>
        <taxon>Arthropoda</taxon>
        <taxon>Hexapoda</taxon>
        <taxon>Insecta</taxon>
        <taxon>Pterygota</taxon>
        <taxon>Neoptera</taxon>
        <taxon>Endopterygota</taxon>
        <taxon>Hymenoptera</taxon>
        <taxon>Apocrita</taxon>
        <taxon>Proctotrupomorpha</taxon>
        <taxon>Chalcidoidea</taxon>
        <taxon>Pteromalidae</taxon>
        <taxon>Pteromalinae</taxon>
        <taxon>Trichomalopsis</taxon>
    </lineage>
</organism>
<dbReference type="InterPro" id="IPR029058">
    <property type="entry name" value="AB_hydrolase_fold"/>
</dbReference>
<feature type="chain" id="PRO_5012895587" description="phospholipase A1" evidence="9">
    <location>
        <begin position="20"/>
        <end position="903"/>
    </location>
</feature>
<comment type="catalytic activity">
    <reaction evidence="1">
        <text>a 1,2-diacyl-sn-glycero-3-phosphocholine + H2O = a 2-acyl-sn-glycero-3-phosphocholine + a fatty acid + H(+)</text>
        <dbReference type="Rhea" id="RHEA:18689"/>
        <dbReference type="ChEBI" id="CHEBI:15377"/>
        <dbReference type="ChEBI" id="CHEBI:15378"/>
        <dbReference type="ChEBI" id="CHEBI:28868"/>
        <dbReference type="ChEBI" id="CHEBI:57643"/>
        <dbReference type="ChEBI" id="CHEBI:57875"/>
        <dbReference type="EC" id="3.1.1.32"/>
    </reaction>
</comment>
<keyword evidence="12" id="KW-1185">Reference proteome</keyword>
<evidence type="ECO:0000256" key="7">
    <source>
        <dbReference type="ARBA" id="ARBA00023157"/>
    </source>
</evidence>
<gene>
    <name evidence="11" type="ORF">TSAR_008438</name>
</gene>
<proteinExistence type="inferred from homology"/>
<dbReference type="PANTHER" id="PTHR11610:SF190">
    <property type="entry name" value="VITELLOGENIN-3-LIKE PROTEIN"/>
    <property type="match status" value="1"/>
</dbReference>
<evidence type="ECO:0000313" key="11">
    <source>
        <dbReference type="EMBL" id="OXU18907.1"/>
    </source>
</evidence>
<dbReference type="InterPro" id="IPR000734">
    <property type="entry name" value="TAG_lipase"/>
</dbReference>
<dbReference type="EC" id="3.1.1.32" evidence="4"/>
<keyword evidence="6" id="KW-0378">Hydrolase</keyword>
<keyword evidence="5" id="KW-0964">Secreted</keyword>
<name>A0A232EKM3_9HYME</name>
<reference evidence="11 12" key="1">
    <citation type="journal article" date="2017" name="Curr. Biol.">
        <title>The Evolution of Venom by Co-option of Single-Copy Genes.</title>
        <authorList>
            <person name="Martinson E.O."/>
            <person name="Mrinalini"/>
            <person name="Kelkar Y.D."/>
            <person name="Chang C.H."/>
            <person name="Werren J.H."/>
        </authorList>
    </citation>
    <scope>NUCLEOTIDE SEQUENCE [LARGE SCALE GENOMIC DNA]</scope>
    <source>
        <strain evidence="11 12">Alberta</strain>
        <tissue evidence="11">Whole body</tissue>
    </source>
</reference>
<dbReference type="EMBL" id="NNAY01003750">
    <property type="protein sequence ID" value="OXU18907.1"/>
    <property type="molecule type" value="Genomic_DNA"/>
</dbReference>
<evidence type="ECO:0000256" key="9">
    <source>
        <dbReference type="SAM" id="SignalP"/>
    </source>
</evidence>
<comment type="subcellular location">
    <subcellularLocation>
        <location evidence="2">Secreted</location>
    </subcellularLocation>
</comment>
<feature type="signal peptide" evidence="9">
    <location>
        <begin position="1"/>
        <end position="19"/>
    </location>
</feature>
<dbReference type="GO" id="GO:0008970">
    <property type="term" value="F:phospholipase A1 activity"/>
    <property type="evidence" value="ECO:0007669"/>
    <property type="project" value="UniProtKB-EC"/>
</dbReference>
<feature type="domain" description="Lipase" evidence="10">
    <location>
        <begin position="122"/>
        <end position="419"/>
    </location>
</feature>
<dbReference type="SUPFAM" id="SSF53474">
    <property type="entry name" value="alpha/beta-Hydrolases"/>
    <property type="match status" value="2"/>
</dbReference>
<evidence type="ECO:0000256" key="6">
    <source>
        <dbReference type="ARBA" id="ARBA00022801"/>
    </source>
</evidence>
<dbReference type="CDD" id="cd00707">
    <property type="entry name" value="Pancreat_lipase_like"/>
    <property type="match status" value="2"/>
</dbReference>
<evidence type="ECO:0000256" key="8">
    <source>
        <dbReference type="RuleBase" id="RU004262"/>
    </source>
</evidence>
<dbReference type="PRINTS" id="PR00821">
    <property type="entry name" value="TAGLIPASE"/>
</dbReference>
<accession>A0A232EKM3</accession>
<dbReference type="STRING" id="543379.A0A232EKM3"/>
<keyword evidence="7" id="KW-1015">Disulfide bond</keyword>
<evidence type="ECO:0000256" key="3">
    <source>
        <dbReference type="ARBA" id="ARBA00010701"/>
    </source>
</evidence>
<evidence type="ECO:0000256" key="2">
    <source>
        <dbReference type="ARBA" id="ARBA00004613"/>
    </source>
</evidence>
<dbReference type="AlphaFoldDB" id="A0A232EKM3"/>
<dbReference type="GO" id="GO:0005615">
    <property type="term" value="C:extracellular space"/>
    <property type="evidence" value="ECO:0007669"/>
    <property type="project" value="TreeGrafter"/>
</dbReference>
<evidence type="ECO:0000259" key="10">
    <source>
        <dbReference type="Pfam" id="PF00151"/>
    </source>
</evidence>
<dbReference type="InterPro" id="IPR013818">
    <property type="entry name" value="Lipase"/>
</dbReference>
<comment type="caution">
    <text evidence="11">The sequence shown here is derived from an EMBL/GenBank/DDBJ whole genome shotgun (WGS) entry which is preliminary data.</text>
</comment>
<dbReference type="GO" id="GO:0016042">
    <property type="term" value="P:lipid catabolic process"/>
    <property type="evidence" value="ECO:0007669"/>
    <property type="project" value="TreeGrafter"/>
</dbReference>
<feature type="domain" description="Lipase" evidence="10">
    <location>
        <begin position="543"/>
        <end position="863"/>
    </location>
</feature>
<evidence type="ECO:0000313" key="12">
    <source>
        <dbReference type="Proteomes" id="UP000215335"/>
    </source>
</evidence>
<keyword evidence="9" id="KW-0732">Signal</keyword>
<evidence type="ECO:0000256" key="5">
    <source>
        <dbReference type="ARBA" id="ARBA00022525"/>
    </source>
</evidence>
<evidence type="ECO:0000256" key="4">
    <source>
        <dbReference type="ARBA" id="ARBA00013179"/>
    </source>
</evidence>
<dbReference type="Pfam" id="PF00151">
    <property type="entry name" value="Lipase"/>
    <property type="match status" value="2"/>
</dbReference>
<dbReference type="OrthoDB" id="199913at2759"/>
<dbReference type="Gene3D" id="3.40.50.1820">
    <property type="entry name" value="alpha/beta hydrolase"/>
    <property type="match status" value="2"/>
</dbReference>
<dbReference type="PANTHER" id="PTHR11610">
    <property type="entry name" value="LIPASE"/>
    <property type="match status" value="1"/>
</dbReference>
<dbReference type="InterPro" id="IPR033906">
    <property type="entry name" value="Lipase_N"/>
</dbReference>
<evidence type="ECO:0000256" key="1">
    <source>
        <dbReference type="ARBA" id="ARBA00000111"/>
    </source>
</evidence>
<sequence length="903" mass="103047">MGRLIVIILMCCVISSVKCLKEWNTEIYENRDNVYQEYEDEDLLFDENYDDSMFFRKIDPMDEARGVDGNNSDVVLNCFGIGGRFSTMLDSYLRKDANGTKALKVLFYSTSRKQPIRVPMRHGDLFLLDKTDFDMTRRTIFIVHGFFSDSNEQWIVDMEKALLKWGDVNVFVVDWSDGANTWNYFKAAINTRTVGNQLATFIGQLINQIEQWNSPDPSEWGPLHLIGHSLGAHICGHASYELKRRESKWPIQRITGLDPAQPCFRHSDLALRLDLSDAEFVDIIHTNGRILKKLGLGLPYPLGHVDFYPNGGNVQPGCILAKSSIWKYLPLPVEKIKKTICSHGRSHLYLTESIITAVEKNCTFWAHEWDMSYMGVEKILSSKCEDKRAGRRCIEMGINAEKYSYNGTFFAITGSSAPYCSVDTHAMEELKKFMEKLKKKFLFEVNIYFLYRSSKYVKMKSHFVILLATFYYIFLSLKVIEAGKHKEFMDSNDDETCKDQFTLNESNSTNITRHRKLRTSKSALDCLGLGDQFSEALDWFLKTDSNGTKALKVKFHAISRSNPKRVTLQHGENFDLSKVDFDITRRTMLIVHGFLSNGDEKWIFDMTKALLKWGDVNLFVVDWSDGANTWNYLKAAVNTRTVGDQIATFFGQLVNASSESNEIDSSKYGPLHFIGHSLGSHICGYASKELKRRESKWLAQRITGLDPAQPCFKNSDKSLKLDNDDAPFVDVIHTNGRVLSKLGLGLPYPVGHVDFYPNGGKLQPGCILSKTSLWQYLPLPIKKISETICSHGRSYLYFIDSIMAEVSSSCTFWALEWDMSYDEIDSVLRTKCHSEKCIEMGINAEKYSVNGTYFTITGRTSPFCMVNKADKKEVKDIIEKVKKKLHCASNDTESRNQTLVIYD</sequence>
<comment type="similarity">
    <text evidence="3 8">Belongs to the AB hydrolase superfamily. Lipase family.</text>
</comment>
<dbReference type="Proteomes" id="UP000215335">
    <property type="component" value="Unassembled WGS sequence"/>
</dbReference>